<dbReference type="InterPro" id="IPR008813">
    <property type="entry name" value="Plasmid_replication_RepL"/>
</dbReference>
<accession>A0AAX2UHI8</accession>
<reference evidence="2 3" key="1">
    <citation type="submission" date="2019-05" db="EMBL/GenBank/DDBJ databases">
        <title>Draft genomes of eight strains of Campylobacter helveticus isolated from cats and a dog in New Zealand.</title>
        <authorList>
            <person name="Bojanic K."/>
            <person name="Midwinter A.C."/>
            <person name="Biggs P.J."/>
            <person name="Acke E."/>
            <person name="Cornelius A.J."/>
            <person name="Marshall J.C."/>
        </authorList>
    </citation>
    <scope>NUCLEOTIDE SEQUENCE [LARGE SCALE GENOMIC DNA]</scope>
    <source>
        <strain evidence="2 3">ACP123b</strain>
    </source>
</reference>
<dbReference type="GO" id="GO:0006260">
    <property type="term" value="P:DNA replication"/>
    <property type="evidence" value="ECO:0007669"/>
    <property type="project" value="InterPro"/>
</dbReference>
<dbReference type="RefSeq" id="WP_139026960.1">
    <property type="nucleotide sequence ID" value="NZ_VDBS01000118.1"/>
</dbReference>
<name>A0AAX2UHI8_9BACT</name>
<proteinExistence type="predicted"/>
<dbReference type="Proteomes" id="UP000306813">
    <property type="component" value="Unassembled WGS sequence"/>
</dbReference>
<evidence type="ECO:0000313" key="2">
    <source>
        <dbReference type="EMBL" id="TNB54619.1"/>
    </source>
</evidence>
<protein>
    <recommendedName>
        <fullName evidence="1">Plasmid replication protein RepL domain-containing protein</fullName>
    </recommendedName>
</protein>
<evidence type="ECO:0000313" key="3">
    <source>
        <dbReference type="Proteomes" id="UP000306813"/>
    </source>
</evidence>
<organism evidence="2 3">
    <name type="scientific">Campylobacter helveticus</name>
    <dbReference type="NCBI Taxonomy" id="28898"/>
    <lineage>
        <taxon>Bacteria</taxon>
        <taxon>Pseudomonadati</taxon>
        <taxon>Campylobacterota</taxon>
        <taxon>Epsilonproteobacteria</taxon>
        <taxon>Campylobacterales</taxon>
        <taxon>Campylobacteraceae</taxon>
        <taxon>Campylobacter</taxon>
    </lineage>
</organism>
<evidence type="ECO:0000259" key="1">
    <source>
        <dbReference type="Pfam" id="PF05732"/>
    </source>
</evidence>
<sequence length="176" mass="20452">MSATRKGDTFGYKPKESDKKESGIKTTYVGTRKLRDIETGEIVELEYLEKKVSHTLKGGWRRVYMENFMELITGIYSSGRKIDVIEFILNNLNSENQLTLTQQQVIEKTKCSTKTVVDIYKYLIENDFMKKKGAVYAINPKYVCAFGSDKKNKKLMIEYLEEEEPTLFDDLEKENN</sequence>
<dbReference type="GO" id="GO:0006276">
    <property type="term" value="P:plasmid maintenance"/>
    <property type="evidence" value="ECO:0007669"/>
    <property type="project" value="InterPro"/>
</dbReference>
<dbReference type="AlphaFoldDB" id="A0AAX2UHI8"/>
<dbReference type="EMBL" id="VDBS01000118">
    <property type="protein sequence ID" value="TNB54619.1"/>
    <property type="molecule type" value="Genomic_DNA"/>
</dbReference>
<feature type="domain" description="Plasmid replication protein RepL" evidence="1">
    <location>
        <begin position="25"/>
        <end position="166"/>
    </location>
</feature>
<dbReference type="Pfam" id="PF05732">
    <property type="entry name" value="RepL"/>
    <property type="match status" value="1"/>
</dbReference>
<gene>
    <name evidence="2" type="ORF">FDW42_10140</name>
</gene>
<comment type="caution">
    <text evidence="2">The sequence shown here is derived from an EMBL/GenBank/DDBJ whole genome shotgun (WGS) entry which is preliminary data.</text>
</comment>